<feature type="coiled-coil region" evidence="1">
    <location>
        <begin position="280"/>
        <end position="314"/>
    </location>
</feature>
<dbReference type="EMBL" id="KI517408">
    <property type="protein sequence ID" value="ESQ48948.1"/>
    <property type="molecule type" value="Genomic_DNA"/>
</dbReference>
<sequence length="350" mass="40053">MSLSLSQKETGSENAGSSLRPHNAKSLVHILTEINQYVQSMLRLIQDSEKPESKENFLWLYKSLGETYNDLNQELLNGFLKFDLNNASSFVAPMAHLSSFNSDTCPSLELDLETRASYSSLKHHLVSPRGKTSSESAQSLKLKGDFEKNQSAFLLADIFRDELETALGELEARNREVECEKRQVLELESKLSDSSCKIESLESELEQCNELLEVSEAEVSKLMEMWSEWKAEKAKLQKDNAAELLDSLRAELRSRDVQIEQMEEYLNQVSFKDTGIVSESGTDKNVMEELETRVEELENQVEMQRNVISEREEEKRKAIRELCFSLDHYKSRYIQLVRSLSGKNKVCLVT</sequence>
<evidence type="ECO:0000256" key="2">
    <source>
        <dbReference type="SAM" id="MobiDB-lite"/>
    </source>
</evidence>
<feature type="compositionally biased region" description="Polar residues" evidence="2">
    <location>
        <begin position="1"/>
        <end position="17"/>
    </location>
</feature>
<dbReference type="GO" id="GO:0005856">
    <property type="term" value="C:cytoskeleton"/>
    <property type="evidence" value="ECO:0007669"/>
    <property type="project" value="TreeGrafter"/>
</dbReference>
<evidence type="ECO:0008006" key="5">
    <source>
        <dbReference type="Google" id="ProtNLM"/>
    </source>
</evidence>
<organism evidence="3 4">
    <name type="scientific">Eutrema salsugineum</name>
    <name type="common">Saltwater cress</name>
    <name type="synonym">Sisymbrium salsugineum</name>
    <dbReference type="NCBI Taxonomy" id="72664"/>
    <lineage>
        <taxon>Eukaryota</taxon>
        <taxon>Viridiplantae</taxon>
        <taxon>Streptophyta</taxon>
        <taxon>Embryophyta</taxon>
        <taxon>Tracheophyta</taxon>
        <taxon>Spermatophyta</taxon>
        <taxon>Magnoliopsida</taxon>
        <taxon>eudicotyledons</taxon>
        <taxon>Gunneridae</taxon>
        <taxon>Pentapetalae</taxon>
        <taxon>rosids</taxon>
        <taxon>malvids</taxon>
        <taxon>Brassicales</taxon>
        <taxon>Brassicaceae</taxon>
        <taxon>Eutremeae</taxon>
        <taxon>Eutrema</taxon>
    </lineage>
</organism>
<keyword evidence="4" id="KW-1185">Reference proteome</keyword>
<protein>
    <recommendedName>
        <fullName evidence="5">NAB domain-containing protein</fullName>
    </recommendedName>
</protein>
<dbReference type="PANTHER" id="PTHR47357">
    <property type="entry name" value="COP1-INTERACTIVE PROTEIN 1"/>
    <property type="match status" value="1"/>
</dbReference>
<dbReference type="Proteomes" id="UP000030689">
    <property type="component" value="Unassembled WGS sequence"/>
</dbReference>
<keyword evidence="1" id="KW-0175">Coiled coil</keyword>
<evidence type="ECO:0000313" key="3">
    <source>
        <dbReference type="EMBL" id="ESQ48948.1"/>
    </source>
</evidence>
<evidence type="ECO:0000256" key="1">
    <source>
        <dbReference type="SAM" id="Coils"/>
    </source>
</evidence>
<dbReference type="OMA" id="IFLTFYQ"/>
<dbReference type="STRING" id="72664.V4M976"/>
<accession>V4M976</accession>
<dbReference type="PANTHER" id="PTHR47357:SF1">
    <property type="entry name" value="SPINDLE POLE BODY COMPONENT 110"/>
    <property type="match status" value="1"/>
</dbReference>
<feature type="coiled-coil region" evidence="1">
    <location>
        <begin position="160"/>
        <end position="251"/>
    </location>
</feature>
<name>V4M976_EUTSA</name>
<reference evidence="3 4" key="1">
    <citation type="journal article" date="2013" name="Front. Plant Sci.">
        <title>The Reference Genome of the Halophytic Plant Eutrema salsugineum.</title>
        <authorList>
            <person name="Yang R."/>
            <person name="Jarvis D.E."/>
            <person name="Chen H."/>
            <person name="Beilstein M.A."/>
            <person name="Grimwood J."/>
            <person name="Jenkins J."/>
            <person name="Shu S."/>
            <person name="Prochnik S."/>
            <person name="Xin M."/>
            <person name="Ma C."/>
            <person name="Schmutz J."/>
            <person name="Wing R.A."/>
            <person name="Mitchell-Olds T."/>
            <person name="Schumaker K.S."/>
            <person name="Wang X."/>
        </authorList>
    </citation>
    <scope>NUCLEOTIDE SEQUENCE [LARGE SCALE GENOMIC DNA]</scope>
</reference>
<proteinExistence type="predicted"/>
<dbReference type="GO" id="GO:0005200">
    <property type="term" value="F:structural constituent of cytoskeleton"/>
    <property type="evidence" value="ECO:0007669"/>
    <property type="project" value="TreeGrafter"/>
</dbReference>
<dbReference type="Gramene" id="ESQ48948">
    <property type="protein sequence ID" value="ESQ48948"/>
    <property type="gene ID" value="EUTSA_v10021043mg"/>
</dbReference>
<evidence type="ECO:0000313" key="4">
    <source>
        <dbReference type="Proteomes" id="UP000030689"/>
    </source>
</evidence>
<dbReference type="AlphaFoldDB" id="V4M976"/>
<feature type="region of interest" description="Disordered" evidence="2">
    <location>
        <begin position="1"/>
        <end position="20"/>
    </location>
</feature>
<dbReference type="KEGG" id="eus:EUTSA_v10021043mg"/>
<gene>
    <name evidence="3" type="ORF">EUTSA_v10021043mg</name>
</gene>